<dbReference type="AlphaFoldDB" id="A0A8H7QIW2"/>
<accession>A0A8H7QIW2</accession>
<organism evidence="1 2">
    <name type="scientific">Mucor saturninus</name>
    <dbReference type="NCBI Taxonomy" id="64648"/>
    <lineage>
        <taxon>Eukaryota</taxon>
        <taxon>Fungi</taxon>
        <taxon>Fungi incertae sedis</taxon>
        <taxon>Mucoromycota</taxon>
        <taxon>Mucoromycotina</taxon>
        <taxon>Mucoromycetes</taxon>
        <taxon>Mucorales</taxon>
        <taxon>Mucorineae</taxon>
        <taxon>Mucoraceae</taxon>
        <taxon>Mucor</taxon>
    </lineage>
</organism>
<protein>
    <submittedName>
        <fullName evidence="1">Uncharacterized protein</fullName>
    </submittedName>
</protein>
<dbReference type="OrthoDB" id="5340906at2759"/>
<proteinExistence type="predicted"/>
<evidence type="ECO:0000313" key="1">
    <source>
        <dbReference type="EMBL" id="KAG2192910.1"/>
    </source>
</evidence>
<reference evidence="1" key="1">
    <citation type="submission" date="2020-12" db="EMBL/GenBank/DDBJ databases">
        <title>Metabolic potential, ecology and presence of endohyphal bacteria is reflected in genomic diversity of Mucoromycotina.</title>
        <authorList>
            <person name="Muszewska A."/>
            <person name="Okrasinska A."/>
            <person name="Steczkiewicz K."/>
            <person name="Drgas O."/>
            <person name="Orlowska M."/>
            <person name="Perlinska-Lenart U."/>
            <person name="Aleksandrzak-Piekarczyk T."/>
            <person name="Szatraj K."/>
            <person name="Zielenkiewicz U."/>
            <person name="Pilsyk S."/>
            <person name="Malc E."/>
            <person name="Mieczkowski P."/>
            <person name="Kruszewska J.S."/>
            <person name="Biernat P."/>
            <person name="Pawlowska J."/>
        </authorList>
    </citation>
    <scope>NUCLEOTIDE SEQUENCE</scope>
    <source>
        <strain evidence="1">WA0000017839</strain>
    </source>
</reference>
<gene>
    <name evidence="1" type="ORF">INT47_011152</name>
</gene>
<sequence length="400" mass="46760">MSQILYLYATIRTYEDYINILEERLNEEDEVLARLEHNETNYALHNRQKLDVSMLSNEALPRSEGFARHVQRPKAPPKSWAKQKPSCYLDAHQKQLSSYQDLEESFRVLRNNDKWILSTGTVVEDNLYAFGKLQIGDHPSQSLIFDPGDSELYVRNDVFTEEIEEIKAYKNFKPIQLPDDIKQYLNKFNCQSTADIRKALDEKQSWEECYDREKHFDLDWIKHFVYTLVREYENGSLKKDHLENWYNIHIWCMMDHLFGNLEGLEVIRTIEDVNNHTRQPMGRRFDYLIRQINPNSSSSLEFGASEVDKNYKLNGNKMIKERGTKLPKVLKDMLDLLVKENEGDYSNLCTVGVVHSGLHMKVIRADGPKGYITRITDGKALQVPTDITKFGENVLPVCKR</sequence>
<name>A0A8H7QIW2_9FUNG</name>
<keyword evidence="2" id="KW-1185">Reference proteome</keyword>
<dbReference type="Proteomes" id="UP000603453">
    <property type="component" value="Unassembled WGS sequence"/>
</dbReference>
<evidence type="ECO:0000313" key="2">
    <source>
        <dbReference type="Proteomes" id="UP000603453"/>
    </source>
</evidence>
<dbReference type="EMBL" id="JAEPRD010000261">
    <property type="protein sequence ID" value="KAG2192910.1"/>
    <property type="molecule type" value="Genomic_DNA"/>
</dbReference>
<comment type="caution">
    <text evidence="1">The sequence shown here is derived from an EMBL/GenBank/DDBJ whole genome shotgun (WGS) entry which is preliminary data.</text>
</comment>